<proteinExistence type="predicted"/>
<sequence length="216" mass="25080">MSTKTKKTIPITKITMSDDPAKAPAKLMTLGQLCAMTMSNLTKYVKKHGITPEKDFFEKGSFVKEDYIRAIVEAKGLSDRQNKTKNAWWMCVISIWHDNDKNHPVPFKFVTTDQIDDLVNKFDGKLHIDRYGDNGYGDGDDDYDYCDIFLDPCDGLDREYGVYKIPLSKYKELEKTSFLMEYCTQRYTDNVFLSFIKQEPGDSILKTIEYMYNNTR</sequence>
<dbReference type="EMBL" id="MK500374">
    <property type="protein sequence ID" value="QBK88057.1"/>
    <property type="molecule type" value="Genomic_DNA"/>
</dbReference>
<gene>
    <name evidence="1" type="ORF">LCMAC202_04190</name>
</gene>
<reference evidence="1" key="1">
    <citation type="journal article" date="2019" name="MBio">
        <title>Virus Genomes from Deep Sea Sediments Expand the Ocean Megavirome and Support Independent Origins of Viral Gigantism.</title>
        <authorList>
            <person name="Backstrom D."/>
            <person name="Yutin N."/>
            <person name="Jorgensen S.L."/>
            <person name="Dharamshi J."/>
            <person name="Homa F."/>
            <person name="Zaremba-Niedwiedzka K."/>
            <person name="Spang A."/>
            <person name="Wolf Y.I."/>
            <person name="Koonin E.V."/>
            <person name="Ettema T.J."/>
        </authorList>
    </citation>
    <scope>NUCLEOTIDE SEQUENCE</scope>
</reference>
<protein>
    <submittedName>
        <fullName evidence="1">Uncharacterized protein</fullName>
    </submittedName>
</protein>
<organism evidence="1">
    <name type="scientific">Marseillevirus LCMAC202</name>
    <dbReference type="NCBI Taxonomy" id="2506606"/>
    <lineage>
        <taxon>Viruses</taxon>
        <taxon>Varidnaviria</taxon>
        <taxon>Bamfordvirae</taxon>
        <taxon>Nucleocytoviricota</taxon>
        <taxon>Megaviricetes</taxon>
        <taxon>Pimascovirales</taxon>
        <taxon>Pimascovirales incertae sedis</taxon>
        <taxon>Marseilleviridae</taxon>
    </lineage>
</organism>
<accession>A0A481YZ01</accession>
<name>A0A481YZ01_9VIRU</name>
<evidence type="ECO:0000313" key="1">
    <source>
        <dbReference type="EMBL" id="QBK88057.1"/>
    </source>
</evidence>